<evidence type="ECO:0000313" key="3">
    <source>
        <dbReference type="EMBL" id="AUW92659.1"/>
    </source>
</evidence>
<dbReference type="SUPFAM" id="SSF53098">
    <property type="entry name" value="Ribonuclease H-like"/>
    <property type="match status" value="1"/>
</dbReference>
<sequence length="462" mass="52702">MTDEEREAWALFRYRLISPLLDPAASAADRRDFWQYLHDHPPTNPFGHPWVPSTRVIRHYCQRYREGGFDALRPARRADWGSRRAIPPDLWAQAVAFKQEVPERSATQVLALLTAWCASVAGDPAAVARISPSTLYRHWHRAGITRRRLHAAAPKRYRRWEAPAPGALWQTDVMNGPYLPDPTADDPDRTRATYCLMLLDDYSRRIVAGRFVWHADSETLEQLLAEAWQRWGVPEKLYTDNGGIYVSHRLEIVLARLAVRLTHTPPYTPSGKGKQERIWGHIQSSFLPELRVQPAESLGQLNTWFSAWCDEHYHRRVHGETGETPLQRWGTGGVHRALSWEALRAALRQQVERVVDKTGQVHWRGQRWIVPEGLWQVKVQLRFTQDTADTVEVWFEDTYYGPAVRADQHDPGHPDRPVPPAASTAGPGISYLEVLAAQQAQRRAHGIAYHQLSPAGKEPSSS</sequence>
<feature type="domain" description="Integrase catalytic" evidence="2">
    <location>
        <begin position="161"/>
        <end position="333"/>
    </location>
</feature>
<gene>
    <name evidence="3" type="ORF">BXT84_00730</name>
    <name evidence="4" type="ORF">BXT84_06270</name>
</gene>
<dbReference type="InterPro" id="IPR036397">
    <property type="entry name" value="RNaseH_sf"/>
</dbReference>
<dbReference type="InterPro" id="IPR001584">
    <property type="entry name" value="Integrase_cat-core"/>
</dbReference>
<keyword evidence="5" id="KW-1185">Reference proteome</keyword>
<dbReference type="EMBL" id="CP019454">
    <property type="protein sequence ID" value="AUW92659.1"/>
    <property type="molecule type" value="Genomic_DNA"/>
</dbReference>
<evidence type="ECO:0000259" key="2">
    <source>
        <dbReference type="PROSITE" id="PS50994"/>
    </source>
</evidence>
<protein>
    <submittedName>
        <fullName evidence="3">Integrase</fullName>
    </submittedName>
</protein>
<proteinExistence type="predicted"/>
<dbReference type="PANTHER" id="PTHR35004:SF6">
    <property type="entry name" value="TRANSPOSASE"/>
    <property type="match status" value="1"/>
</dbReference>
<organism evidence="3 5">
    <name type="scientific">Sulfobacillus thermotolerans</name>
    <dbReference type="NCBI Taxonomy" id="338644"/>
    <lineage>
        <taxon>Bacteria</taxon>
        <taxon>Bacillati</taxon>
        <taxon>Bacillota</taxon>
        <taxon>Clostridia</taxon>
        <taxon>Eubacteriales</taxon>
        <taxon>Clostridiales Family XVII. Incertae Sedis</taxon>
        <taxon>Sulfobacillus</taxon>
    </lineage>
</organism>
<dbReference type="Proteomes" id="UP000325292">
    <property type="component" value="Chromosome"/>
</dbReference>
<dbReference type="PROSITE" id="PS50994">
    <property type="entry name" value="INTEGRASE"/>
    <property type="match status" value="1"/>
</dbReference>
<dbReference type="Gene3D" id="3.30.420.10">
    <property type="entry name" value="Ribonuclease H-like superfamily/Ribonuclease H"/>
    <property type="match status" value="1"/>
</dbReference>
<dbReference type="InterPro" id="IPR012337">
    <property type="entry name" value="RNaseH-like_sf"/>
</dbReference>
<accession>A0ABM6RMR5</accession>
<evidence type="ECO:0000313" key="5">
    <source>
        <dbReference type="Proteomes" id="UP000325292"/>
    </source>
</evidence>
<dbReference type="Pfam" id="PF00665">
    <property type="entry name" value="rve"/>
    <property type="match status" value="1"/>
</dbReference>
<feature type="region of interest" description="Disordered" evidence="1">
    <location>
        <begin position="405"/>
        <end position="425"/>
    </location>
</feature>
<reference evidence="3 5" key="1">
    <citation type="journal article" date="2019" name="Sci. Rep.">
        <title>Sulfobacillus thermotolerans: new insights into resistance and metabolic capacities of acidophilic chemolithotrophs.</title>
        <authorList>
            <person name="Panyushkina A.E."/>
            <person name="Babenko V.V."/>
            <person name="Nikitina A.S."/>
            <person name="Selezneva O.V."/>
            <person name="Tsaplina I.A."/>
            <person name="Letarova M.A."/>
            <person name="Kostryukova E.S."/>
            <person name="Letarov A.V."/>
        </authorList>
    </citation>
    <scope>NUCLEOTIDE SEQUENCE [LARGE SCALE GENOMIC DNA]</scope>
    <source>
        <strain evidence="3 5">Kr1</strain>
    </source>
</reference>
<evidence type="ECO:0000256" key="1">
    <source>
        <dbReference type="SAM" id="MobiDB-lite"/>
    </source>
</evidence>
<dbReference type="PANTHER" id="PTHR35004">
    <property type="entry name" value="TRANSPOSASE RV3428C-RELATED"/>
    <property type="match status" value="1"/>
</dbReference>
<evidence type="ECO:0000313" key="4">
    <source>
        <dbReference type="EMBL" id="AUW93595.1"/>
    </source>
</evidence>
<feature type="compositionally biased region" description="Basic and acidic residues" evidence="1">
    <location>
        <begin position="406"/>
        <end position="416"/>
    </location>
</feature>
<dbReference type="EMBL" id="CP019454">
    <property type="protein sequence ID" value="AUW93595.1"/>
    <property type="molecule type" value="Genomic_DNA"/>
</dbReference>
<name>A0ABM6RMR5_9FIRM</name>